<dbReference type="PANTHER" id="PTHR48079:SF6">
    <property type="entry name" value="NAD(P)-BINDING DOMAIN-CONTAINING PROTEIN-RELATED"/>
    <property type="match status" value="1"/>
</dbReference>
<dbReference type="InterPro" id="IPR036291">
    <property type="entry name" value="NAD(P)-bd_dom_sf"/>
</dbReference>
<accession>A0A6L9SB87</accession>
<proteinExistence type="predicted"/>
<evidence type="ECO:0000313" key="2">
    <source>
        <dbReference type="EMBL" id="NEE02427.1"/>
    </source>
</evidence>
<feature type="domain" description="NAD-dependent epimerase/dehydratase" evidence="1">
    <location>
        <begin position="3"/>
        <end position="220"/>
    </location>
</feature>
<dbReference type="PANTHER" id="PTHR48079">
    <property type="entry name" value="PROTEIN YEEZ"/>
    <property type="match status" value="1"/>
</dbReference>
<dbReference type="EMBL" id="JAAGOA010000014">
    <property type="protein sequence ID" value="NEE02427.1"/>
    <property type="molecule type" value="Genomic_DNA"/>
</dbReference>
<evidence type="ECO:0000313" key="3">
    <source>
        <dbReference type="Proteomes" id="UP000475214"/>
    </source>
</evidence>
<dbReference type="InterPro" id="IPR001509">
    <property type="entry name" value="Epimerase_deHydtase"/>
</dbReference>
<keyword evidence="3" id="KW-1185">Reference proteome</keyword>
<dbReference type="Gene3D" id="3.40.50.720">
    <property type="entry name" value="NAD(P)-binding Rossmann-like Domain"/>
    <property type="match status" value="1"/>
</dbReference>
<sequence>MRVFVTGGTGAIGGHTVPALLHAGHTVTALARTPEKAAVLAAQGATPVTVSLFDSSALAAAFAGHDAVLNLATAMPSMTRFMIRRAWRATERVRIDGSTAVVDAALAAGVERVVQESVAMLYRDNGSAWIDEDAPVDHYPAATGNHAAEANAHRFAETGGTAIVLRFGLFYGPGARHSEHMFAQARRHVGLVLGPPESFLSSIHLTDAATAVTAALRAPTGVFNVVDDEPLTKREYADALAQAAYATPWVRIPGRAGLLFGDRLTSLTRSLRVSNARFRTATGWSARYPSAREGWVATAAELSQGTL</sequence>
<gene>
    <name evidence="2" type="ORF">G1H10_19845</name>
</gene>
<dbReference type="SUPFAM" id="SSF51735">
    <property type="entry name" value="NAD(P)-binding Rossmann-fold domains"/>
    <property type="match status" value="1"/>
</dbReference>
<dbReference type="AlphaFoldDB" id="A0A6L9SB87"/>
<protein>
    <submittedName>
        <fullName evidence="2">NAD(P)-dependent oxidoreductase</fullName>
    </submittedName>
</protein>
<evidence type="ECO:0000259" key="1">
    <source>
        <dbReference type="Pfam" id="PF01370"/>
    </source>
</evidence>
<organism evidence="2 3">
    <name type="scientific">Phytoactinopolyspora halotolerans</name>
    <dbReference type="NCBI Taxonomy" id="1981512"/>
    <lineage>
        <taxon>Bacteria</taxon>
        <taxon>Bacillati</taxon>
        <taxon>Actinomycetota</taxon>
        <taxon>Actinomycetes</taxon>
        <taxon>Jiangellales</taxon>
        <taxon>Jiangellaceae</taxon>
        <taxon>Phytoactinopolyspora</taxon>
    </lineage>
</organism>
<dbReference type="GO" id="GO:0005737">
    <property type="term" value="C:cytoplasm"/>
    <property type="evidence" value="ECO:0007669"/>
    <property type="project" value="TreeGrafter"/>
</dbReference>
<dbReference type="GO" id="GO:0004029">
    <property type="term" value="F:aldehyde dehydrogenase (NAD+) activity"/>
    <property type="evidence" value="ECO:0007669"/>
    <property type="project" value="TreeGrafter"/>
</dbReference>
<comment type="caution">
    <text evidence="2">The sequence shown here is derived from an EMBL/GenBank/DDBJ whole genome shotgun (WGS) entry which is preliminary data.</text>
</comment>
<dbReference type="Proteomes" id="UP000475214">
    <property type="component" value="Unassembled WGS sequence"/>
</dbReference>
<reference evidence="2 3" key="1">
    <citation type="submission" date="2020-02" db="EMBL/GenBank/DDBJ databases">
        <authorList>
            <person name="Li X.-J."/>
            <person name="Han X.-M."/>
        </authorList>
    </citation>
    <scope>NUCLEOTIDE SEQUENCE [LARGE SCALE GENOMIC DNA]</scope>
    <source>
        <strain evidence="2 3">CCTCC AB 2017055</strain>
    </source>
</reference>
<name>A0A6L9SB87_9ACTN</name>
<dbReference type="RefSeq" id="WP_163740931.1">
    <property type="nucleotide sequence ID" value="NZ_JAAGOA010000014.1"/>
</dbReference>
<dbReference type="Pfam" id="PF01370">
    <property type="entry name" value="Epimerase"/>
    <property type="match status" value="1"/>
</dbReference>
<dbReference type="InterPro" id="IPR051783">
    <property type="entry name" value="NAD(P)-dependent_oxidoreduct"/>
</dbReference>